<dbReference type="GO" id="GO:0046872">
    <property type="term" value="F:metal ion binding"/>
    <property type="evidence" value="ECO:0007669"/>
    <property type="project" value="UniProtKB-KW"/>
</dbReference>
<name>A0A382TY12_9ZZZZ</name>
<evidence type="ECO:0000313" key="4">
    <source>
        <dbReference type="EMBL" id="SVD26585.1"/>
    </source>
</evidence>
<feature type="domain" description="Gamma-butyrobetaine hydroxylase-like N-terminal" evidence="3">
    <location>
        <begin position="10"/>
        <end position="59"/>
    </location>
</feature>
<proteinExistence type="predicted"/>
<dbReference type="InterPro" id="IPR010376">
    <property type="entry name" value="GBBH-like_N"/>
</dbReference>
<gene>
    <name evidence="4" type="ORF">METZ01_LOCUS379439</name>
</gene>
<dbReference type="EMBL" id="UINC01139809">
    <property type="protein sequence ID" value="SVD26585.1"/>
    <property type="molecule type" value="Genomic_DNA"/>
</dbReference>
<evidence type="ECO:0000256" key="2">
    <source>
        <dbReference type="ARBA" id="ARBA00023004"/>
    </source>
</evidence>
<dbReference type="Pfam" id="PF06155">
    <property type="entry name" value="GBBH-like_N"/>
    <property type="match status" value="1"/>
</dbReference>
<keyword evidence="2" id="KW-0408">Iron</keyword>
<sequence>VNLAPVATEIELKRKDRIFAIKFEDGAQYDLSYEFLRVHSPSAEVQGHKPSEAVLQVGKK</sequence>
<dbReference type="AlphaFoldDB" id="A0A382TY12"/>
<keyword evidence="1" id="KW-0479">Metal-binding</keyword>
<dbReference type="Gene3D" id="3.30.2020.30">
    <property type="match status" value="1"/>
</dbReference>
<feature type="non-terminal residue" evidence="4">
    <location>
        <position position="60"/>
    </location>
</feature>
<accession>A0A382TY12</accession>
<feature type="non-terminal residue" evidence="4">
    <location>
        <position position="1"/>
    </location>
</feature>
<dbReference type="InterPro" id="IPR038492">
    <property type="entry name" value="GBBH-like_N_sf"/>
</dbReference>
<evidence type="ECO:0000259" key="3">
    <source>
        <dbReference type="Pfam" id="PF06155"/>
    </source>
</evidence>
<evidence type="ECO:0000256" key="1">
    <source>
        <dbReference type="ARBA" id="ARBA00022723"/>
    </source>
</evidence>
<organism evidence="4">
    <name type="scientific">marine metagenome</name>
    <dbReference type="NCBI Taxonomy" id="408172"/>
    <lineage>
        <taxon>unclassified sequences</taxon>
        <taxon>metagenomes</taxon>
        <taxon>ecological metagenomes</taxon>
    </lineage>
</organism>
<protein>
    <recommendedName>
        <fullName evidence="3">Gamma-butyrobetaine hydroxylase-like N-terminal domain-containing protein</fullName>
    </recommendedName>
</protein>
<reference evidence="4" key="1">
    <citation type="submission" date="2018-05" db="EMBL/GenBank/DDBJ databases">
        <authorList>
            <person name="Lanie J.A."/>
            <person name="Ng W.-L."/>
            <person name="Kazmierczak K.M."/>
            <person name="Andrzejewski T.M."/>
            <person name="Davidsen T.M."/>
            <person name="Wayne K.J."/>
            <person name="Tettelin H."/>
            <person name="Glass J.I."/>
            <person name="Rusch D."/>
            <person name="Podicherti R."/>
            <person name="Tsui H.-C.T."/>
            <person name="Winkler M.E."/>
        </authorList>
    </citation>
    <scope>NUCLEOTIDE SEQUENCE</scope>
</reference>